<gene>
    <name evidence="2" type="ORF">COCCADRAFT_98975</name>
</gene>
<dbReference type="HOGENOM" id="CLU_1829911_0_0_1"/>
<evidence type="ECO:0000256" key="1">
    <source>
        <dbReference type="SAM" id="MobiDB-lite"/>
    </source>
</evidence>
<dbReference type="Proteomes" id="UP000053841">
    <property type="component" value="Unassembled WGS sequence"/>
</dbReference>
<dbReference type="AlphaFoldDB" id="W6YA47"/>
<sequence>PTALLPSATGPEPPARSHWLSSLCTTTGRTAGRWRTPGQSAQLGRRRPASPPGTPPSPAAGRPRRQTLERGWRACAVLSPVQPPLTALSVLARPSACHRLEALAVAVALPRLPLDLASPRRTALYRTAPRHAKQSDQTSLT</sequence>
<name>W6YA47_COCC2</name>
<dbReference type="GeneID" id="19154702"/>
<protein>
    <submittedName>
        <fullName evidence="2">Uncharacterized protein</fullName>
    </submittedName>
</protein>
<feature type="region of interest" description="Disordered" evidence="1">
    <location>
        <begin position="26"/>
        <end position="67"/>
    </location>
</feature>
<dbReference type="EMBL" id="KI964636">
    <property type="protein sequence ID" value="EUC32314.1"/>
    <property type="molecule type" value="Genomic_DNA"/>
</dbReference>
<proteinExistence type="predicted"/>
<accession>W6YA47</accession>
<reference evidence="2 3" key="1">
    <citation type="journal article" date="2013" name="PLoS Genet.">
        <title>Comparative genome structure, secondary metabolite, and effector coding capacity across Cochliobolus pathogens.</title>
        <authorList>
            <person name="Condon B.J."/>
            <person name="Leng Y."/>
            <person name="Wu D."/>
            <person name="Bushley K.E."/>
            <person name="Ohm R.A."/>
            <person name="Otillar R."/>
            <person name="Martin J."/>
            <person name="Schackwitz W."/>
            <person name="Grimwood J."/>
            <person name="MohdZainudin N."/>
            <person name="Xue C."/>
            <person name="Wang R."/>
            <person name="Manning V.A."/>
            <person name="Dhillon B."/>
            <person name="Tu Z.J."/>
            <person name="Steffenson B.J."/>
            <person name="Salamov A."/>
            <person name="Sun H."/>
            <person name="Lowry S."/>
            <person name="LaButti K."/>
            <person name="Han J."/>
            <person name="Copeland A."/>
            <person name="Lindquist E."/>
            <person name="Barry K."/>
            <person name="Schmutz J."/>
            <person name="Baker S.E."/>
            <person name="Ciuffetti L.M."/>
            <person name="Grigoriev I.V."/>
            <person name="Zhong S."/>
            <person name="Turgeon B.G."/>
        </authorList>
    </citation>
    <scope>NUCLEOTIDE SEQUENCE [LARGE SCALE GENOMIC DNA]</scope>
    <source>
        <strain evidence="2 3">26-R-13</strain>
    </source>
</reference>
<dbReference type="RefSeq" id="XP_007713357.1">
    <property type="nucleotide sequence ID" value="XM_007715167.1"/>
</dbReference>
<keyword evidence="3" id="KW-1185">Reference proteome</keyword>
<evidence type="ECO:0000313" key="2">
    <source>
        <dbReference type="EMBL" id="EUC32314.1"/>
    </source>
</evidence>
<feature type="compositionally biased region" description="Pro residues" evidence="1">
    <location>
        <begin position="49"/>
        <end position="58"/>
    </location>
</feature>
<feature type="non-terminal residue" evidence="2">
    <location>
        <position position="1"/>
    </location>
</feature>
<dbReference type="KEGG" id="bze:COCCADRAFT_98975"/>
<organism evidence="2 3">
    <name type="scientific">Cochliobolus carbonum (strain 26-R-13)</name>
    <name type="common">Maize leaf spot fungus</name>
    <name type="synonym">Bipolaris zeicola</name>
    <dbReference type="NCBI Taxonomy" id="930089"/>
    <lineage>
        <taxon>Eukaryota</taxon>
        <taxon>Fungi</taxon>
        <taxon>Dikarya</taxon>
        <taxon>Ascomycota</taxon>
        <taxon>Pezizomycotina</taxon>
        <taxon>Dothideomycetes</taxon>
        <taxon>Pleosporomycetidae</taxon>
        <taxon>Pleosporales</taxon>
        <taxon>Pleosporineae</taxon>
        <taxon>Pleosporaceae</taxon>
        <taxon>Bipolaris</taxon>
    </lineage>
</organism>
<feature type="compositionally biased region" description="Low complexity" evidence="1">
    <location>
        <begin position="26"/>
        <end position="38"/>
    </location>
</feature>
<evidence type="ECO:0000313" key="3">
    <source>
        <dbReference type="Proteomes" id="UP000053841"/>
    </source>
</evidence>